<protein>
    <submittedName>
        <fullName evidence="3">Ig-like domain-containing protein</fullName>
    </submittedName>
</protein>
<dbReference type="RefSeq" id="WP_197661691.1">
    <property type="nucleotide sequence ID" value="NZ_JAEAGR010000011.1"/>
</dbReference>
<dbReference type="Gene3D" id="2.60.40.1080">
    <property type="match status" value="2"/>
</dbReference>
<dbReference type="InterPro" id="IPR003343">
    <property type="entry name" value="Big_2"/>
</dbReference>
<feature type="domain" description="BIG2" evidence="2">
    <location>
        <begin position="149"/>
        <end position="182"/>
    </location>
</feature>
<dbReference type="SUPFAM" id="SSF49373">
    <property type="entry name" value="Invasin/intimin cell-adhesion fragments"/>
    <property type="match status" value="2"/>
</dbReference>
<evidence type="ECO:0000259" key="2">
    <source>
        <dbReference type="Pfam" id="PF02368"/>
    </source>
</evidence>
<dbReference type="Proteomes" id="UP000623269">
    <property type="component" value="Unassembled WGS sequence"/>
</dbReference>
<keyword evidence="1" id="KW-0472">Membrane</keyword>
<dbReference type="Pfam" id="PF02368">
    <property type="entry name" value="Big_2"/>
    <property type="match status" value="1"/>
</dbReference>
<keyword evidence="1" id="KW-0812">Transmembrane</keyword>
<keyword evidence="1" id="KW-1133">Transmembrane helix</keyword>
<reference evidence="3" key="1">
    <citation type="submission" date="2020-12" db="EMBL/GenBank/DDBJ databases">
        <title>M. sibirica DSM 26468T genome.</title>
        <authorList>
            <person name="Thieme N."/>
            <person name="Rettenmaier R."/>
            <person name="Zverlov V."/>
            <person name="Liebl W."/>
        </authorList>
    </citation>
    <scope>NUCLEOTIDE SEQUENCE</scope>
    <source>
        <strain evidence="3">DSM 26468</strain>
    </source>
</reference>
<organism evidence="3 4">
    <name type="scientific">Mobilitalea sibirica</name>
    <dbReference type="NCBI Taxonomy" id="1462919"/>
    <lineage>
        <taxon>Bacteria</taxon>
        <taxon>Bacillati</taxon>
        <taxon>Bacillota</taxon>
        <taxon>Clostridia</taxon>
        <taxon>Lachnospirales</taxon>
        <taxon>Lachnospiraceae</taxon>
        <taxon>Mobilitalea</taxon>
    </lineage>
</organism>
<dbReference type="AlphaFoldDB" id="A0A8J7HE13"/>
<evidence type="ECO:0000313" key="3">
    <source>
        <dbReference type="EMBL" id="MBH1941479.1"/>
    </source>
</evidence>
<comment type="caution">
    <text evidence="3">The sequence shown here is derived from an EMBL/GenBank/DDBJ whole genome shotgun (WGS) entry which is preliminary data.</text>
</comment>
<evidence type="ECO:0000256" key="1">
    <source>
        <dbReference type="SAM" id="Phobius"/>
    </source>
</evidence>
<name>A0A8J7HE13_9FIRM</name>
<keyword evidence="4" id="KW-1185">Reference proteome</keyword>
<sequence length="192" mass="21797">MFKYLPHRKKGCALCNLYKTTIIIVAVILILNLIVMNTSVYFRKTIQLPFSLHLNKQDIILAKGEEAKLFVYGINKRVSYSSTNFRVAGVNFNGRVHAYQTGKTFILAKVDGKILKCRVRVIDINKDRLSLYVGDDYRLRIKGIFSIPEWKSSNKKVATVSMFGYVKAKEKGTTIISAKVKGKTIKCIVKVK</sequence>
<gene>
    <name evidence="3" type="ORF">I5677_11300</name>
</gene>
<proteinExistence type="predicted"/>
<dbReference type="EMBL" id="JAEAGR010000011">
    <property type="protein sequence ID" value="MBH1941479.1"/>
    <property type="molecule type" value="Genomic_DNA"/>
</dbReference>
<evidence type="ECO:0000313" key="4">
    <source>
        <dbReference type="Proteomes" id="UP000623269"/>
    </source>
</evidence>
<feature type="transmembrane region" description="Helical" evidence="1">
    <location>
        <begin position="21"/>
        <end position="42"/>
    </location>
</feature>
<dbReference type="InterPro" id="IPR008964">
    <property type="entry name" value="Invasin/intimin_cell_adhesion"/>
</dbReference>
<accession>A0A8J7HE13</accession>